<comment type="caution">
    <text evidence="5">The sequence shown here is derived from an EMBL/GenBank/DDBJ whole genome shotgun (WGS) entry which is preliminary data.</text>
</comment>
<dbReference type="InterPro" id="IPR003591">
    <property type="entry name" value="Leu-rich_rpt_typical-subtyp"/>
</dbReference>
<feature type="region of interest" description="Disordered" evidence="4">
    <location>
        <begin position="2084"/>
        <end position="2115"/>
    </location>
</feature>
<feature type="coiled-coil region" evidence="3">
    <location>
        <begin position="1000"/>
        <end position="1093"/>
    </location>
</feature>
<feature type="compositionally biased region" description="Polar residues" evidence="4">
    <location>
        <begin position="14"/>
        <end position="29"/>
    </location>
</feature>
<evidence type="ECO:0000313" key="6">
    <source>
        <dbReference type="Proteomes" id="UP001558613"/>
    </source>
</evidence>
<feature type="region of interest" description="Disordered" evidence="4">
    <location>
        <begin position="414"/>
        <end position="438"/>
    </location>
</feature>
<keyword evidence="1" id="KW-0433">Leucine-rich repeat</keyword>
<feature type="compositionally biased region" description="Basic and acidic residues" evidence="4">
    <location>
        <begin position="33"/>
        <end position="46"/>
    </location>
</feature>
<dbReference type="Gene3D" id="1.20.120.330">
    <property type="entry name" value="Nucleotidyltransferases domain 2"/>
    <property type="match status" value="1"/>
</dbReference>
<feature type="compositionally biased region" description="Basic residues" evidence="4">
    <location>
        <begin position="1156"/>
        <end position="1165"/>
    </location>
</feature>
<feature type="coiled-coil region" evidence="3">
    <location>
        <begin position="1373"/>
        <end position="1498"/>
    </location>
</feature>
<dbReference type="PANTHER" id="PTHR45973">
    <property type="entry name" value="PROTEIN PHOSPHATASE 1 REGULATORY SUBUNIT SDS22-RELATED"/>
    <property type="match status" value="1"/>
</dbReference>
<feature type="region of interest" description="Disordered" evidence="4">
    <location>
        <begin position="1131"/>
        <end position="1179"/>
    </location>
</feature>
<evidence type="ECO:0000256" key="2">
    <source>
        <dbReference type="ARBA" id="ARBA00022737"/>
    </source>
</evidence>
<feature type="compositionally biased region" description="Basic and acidic residues" evidence="4">
    <location>
        <begin position="1981"/>
        <end position="1991"/>
    </location>
</feature>
<evidence type="ECO:0000256" key="1">
    <source>
        <dbReference type="ARBA" id="ARBA00022614"/>
    </source>
</evidence>
<reference evidence="5 6" key="1">
    <citation type="submission" date="2023-09" db="EMBL/GenBank/DDBJ databases">
        <authorList>
            <person name="Wang M."/>
        </authorList>
    </citation>
    <scope>NUCLEOTIDE SEQUENCE [LARGE SCALE GENOMIC DNA]</scope>
    <source>
        <strain evidence="5">GT-2023</strain>
        <tissue evidence="5">Liver</tissue>
    </source>
</reference>
<feature type="coiled-coil region" evidence="3">
    <location>
        <begin position="1283"/>
        <end position="1338"/>
    </location>
</feature>
<dbReference type="EMBL" id="JAYMGO010000005">
    <property type="protein sequence ID" value="KAL1274615.1"/>
    <property type="molecule type" value="Genomic_DNA"/>
</dbReference>
<gene>
    <name evidence="5" type="ORF">QQF64_027429</name>
</gene>
<feature type="compositionally biased region" description="Polar residues" evidence="4">
    <location>
        <begin position="416"/>
        <end position="427"/>
    </location>
</feature>
<evidence type="ECO:0000256" key="3">
    <source>
        <dbReference type="SAM" id="Coils"/>
    </source>
</evidence>
<feature type="region of interest" description="Disordered" evidence="4">
    <location>
        <begin position="1977"/>
        <end position="2005"/>
    </location>
</feature>
<dbReference type="PANTHER" id="PTHR45973:SF36">
    <property type="entry name" value="CENTRIOLIN"/>
    <property type="match status" value="1"/>
</dbReference>
<feature type="coiled-coil region" evidence="3">
    <location>
        <begin position="862"/>
        <end position="963"/>
    </location>
</feature>
<protein>
    <recommendedName>
        <fullName evidence="7">Centriolin</fullName>
    </recommendedName>
</protein>
<dbReference type="Proteomes" id="UP001558613">
    <property type="component" value="Unassembled WGS sequence"/>
</dbReference>
<keyword evidence="3" id="KW-0175">Coiled coil</keyword>
<keyword evidence="2" id="KW-0677">Repeat</keyword>
<dbReference type="Gene3D" id="3.80.10.10">
    <property type="entry name" value="Ribonuclease Inhibitor"/>
    <property type="match status" value="2"/>
</dbReference>
<dbReference type="Pfam" id="PF14580">
    <property type="entry name" value="LRR_9"/>
    <property type="match status" value="1"/>
</dbReference>
<name>A0ABR3ND45_9TELE</name>
<proteinExistence type="predicted"/>
<feature type="region of interest" description="Disordered" evidence="4">
    <location>
        <begin position="1"/>
        <end position="46"/>
    </location>
</feature>
<feature type="coiled-coil region" evidence="3">
    <location>
        <begin position="561"/>
        <end position="799"/>
    </location>
</feature>
<organism evidence="5 6">
    <name type="scientific">Cirrhinus molitorella</name>
    <name type="common">mud carp</name>
    <dbReference type="NCBI Taxonomy" id="172907"/>
    <lineage>
        <taxon>Eukaryota</taxon>
        <taxon>Metazoa</taxon>
        <taxon>Chordata</taxon>
        <taxon>Craniata</taxon>
        <taxon>Vertebrata</taxon>
        <taxon>Euteleostomi</taxon>
        <taxon>Actinopterygii</taxon>
        <taxon>Neopterygii</taxon>
        <taxon>Teleostei</taxon>
        <taxon>Ostariophysi</taxon>
        <taxon>Cypriniformes</taxon>
        <taxon>Cyprinidae</taxon>
        <taxon>Labeoninae</taxon>
        <taxon>Labeonini</taxon>
        <taxon>Cirrhinus</taxon>
    </lineage>
</organism>
<evidence type="ECO:0000256" key="4">
    <source>
        <dbReference type="SAM" id="MobiDB-lite"/>
    </source>
</evidence>
<evidence type="ECO:0008006" key="7">
    <source>
        <dbReference type="Google" id="ProtNLM"/>
    </source>
</evidence>
<dbReference type="InterPro" id="IPR050576">
    <property type="entry name" value="Cilia_flagella_integrity"/>
</dbReference>
<sequence>MRKRSPTAGPKCSKNLQSKAVSPSAISWSETEDGGRDDPSEDDKRQYKGTRYITEDLIRKLTKCENLVLVRTLDLSMSTGSDKQFRYIEHLDKCERLQVLNLSNNRIEKIEKLEKLCQLRELHISSNRIQKIEGLEHMTNLQVLNLAFNNIEHLPVWMAKKLRSLHTINLQSNKIFSLHEVTKLKPLKNLTSLTLAENPISSLPHYHLFLIFHLRSLEILDGQPISPQEREQAHQRFHIEEVERLEQELELRAEEIAQLQRERITALEELEQQETVNQNLRQQHLKQQRSHEELQRELDSKSELTISCTALSSYSMLLSPALKSHFPHHSLLDPLCQRAMLMLKQKTVELTRACQKHYELEQELAFHKIDAKFEPLPFYPDPEVEIENLSSESPYIGKSRQKRNIAFPMEMDSMGAQDQQKPSSADLTETDGPGEHDMSRHAQLRAEERLQQLQKEIEAREQQILTATEELRQLEDTVSQRRICEAEKEQLRQELQRRIQRLGEMRGEMEAMERQLDRLNADRIQAQDEMDQLQNLLHNLDPSDPRHAHVKAQLSKKSQLLAIMSRKHQELESRLDDMITRIHIEAQEIKELEQQLTDGQIAANEALKRDLEGIISGLQEYLQGVKDQARRAQLDCKQLRREKDALQHLLCEKELQCTQLEKEAKDAISAQEELQHQQEELEDLRKENEELKQAQGQVSEYEAELENQLKDRDTEATRLKEELGRLRRLSQMEQSALQAELQKERQAKENALAQMQMAADKELENTELLQQVNTLQEERDSLKEKVNALQGDLEQVREELLCPESVAKRIGELRRGIATGQEILSFEDLGELVNRKFMELQEEVHHVVSAAQRDKDEAQLSQDRLAGEMSLLRERLRKYQERYQTQAAERRGEEAELHRLRKEMEDAHEKQYLMLQRLEETEMDRDRLLAELEEQDKQVKADESQTQEQIESLSLELQALRRSFSSADRIAAQQLTAAKDKLHSLHSTIEKIHQERAANAEELQSTKIQATQAIQDLANAEAEIEVLQNLLRDRVHDTDGKLHSVPNSRIQQQELDRLNQTLKKQQAQTKRLRDQLAQAKEANSGNLEELLEEIGALRETLVQQNNFLSSLADPLPNTGCWYYVPSNQNAPSFGSQGTHDSGLGSVHPQSPERGRRPSHRAHRERRPPVNGGYWIYSPTPHANGKRDAHMFRDSGRESDIEGVSGTRFTPPSGSAGFTVPEGTAFPPGSFIYNHPVPGLPIGSSTVLYGPPPDGARLVYGPPPSNLTIPLVPNGTLHCNVPGHQDLERDLKKAERRLREECADRSHSEKEQQALLDKTADLQQEIKRLSRTVHTLQRHTSGLESSLLHAEEEHCVLGEVECVEKTLLKRRAELRKADRLLLEAETELKDTRAKNKESMQRYHEARRRVEETERELAEMEQRAQDSATQLVQTKQQLRNLQEEVKELQKRKEDQEHTLQEVQEVLTCQDAKFHEVNRKLERATDRLETAEKQLRETQSLEVKFLQSCRETEDCLTQHRSELDKVSTQVVLQQQELSLLDRKLEQWKKEEEALRITVEKHRQGLLDVLRQGEEDVQLLHQRIEELRVDVQSLAVQKGELDSQLSERKTRLAQYKKEQQKVEGTLQNLHSAIKKHKAELNHVLEMIQLETGELEDVKLQHNQKLDQLEKSQETLLQVHVELQRVQQELQEQRGEAERQMNLLEKERAELHTLQQKGLNLQQQTDTAVQERSSLQEQCRNLEARRTHAQSCLEATEKRARAAETELLRLQNELEKLQQEQKHTHDKHQEIRRDTVALQQQHEEELSRLKKQLVESQTQLNEIREEVKTAGRQREELVKQQKEQKAELQGKEEKIRRRQQRLDRLDQQLQELKAEVVMKQTQVEEHEKLIRVQQQQYTDLEQQHKLKQQKLQSQLQALESALALRLDQMEQVAAANTDLQRERKQCTALQEQVDKLEHEMCERDSRFQHVVEETHRLQEALLSDRTSAEGRQEAQRNHSHTNRQKLQGVEKERVRLQRDLLTVEKAAEENHKQARMLQDQLRTISQELLCLKDKLQSQEEGNTRLCEIKDGVRSVRSWVKAELDSGVRDLESPSSVSSDTDSLKENCPGVTSVGNPAYNTTDEQWRGEALRERLRQQEDHLKVQLRRRMFSQQEALSQRRLQTEGSIQGLRRHVDKLDQLLGNSSKDSYYLSDHEALPKYASVIDQKQCSTDPFALT</sequence>
<accession>A0ABR3ND45</accession>
<feature type="coiled-coil region" evidence="3">
    <location>
        <begin position="443"/>
        <end position="536"/>
    </location>
</feature>
<dbReference type="SMART" id="SM00369">
    <property type="entry name" value="LRR_TYP"/>
    <property type="match status" value="4"/>
</dbReference>
<dbReference type="InterPro" id="IPR001611">
    <property type="entry name" value="Leu-rich_rpt"/>
</dbReference>
<dbReference type="SMART" id="SM00365">
    <property type="entry name" value="LRR_SD22"/>
    <property type="match status" value="4"/>
</dbReference>
<feature type="coiled-coil region" evidence="3">
    <location>
        <begin position="239"/>
        <end position="297"/>
    </location>
</feature>
<feature type="coiled-coil region" evidence="3">
    <location>
        <begin position="1527"/>
        <end position="1954"/>
    </location>
</feature>
<dbReference type="PROSITE" id="PS51450">
    <property type="entry name" value="LRR"/>
    <property type="match status" value="5"/>
</dbReference>
<evidence type="ECO:0000313" key="5">
    <source>
        <dbReference type="EMBL" id="KAL1274615.1"/>
    </source>
</evidence>
<dbReference type="SUPFAM" id="SSF52075">
    <property type="entry name" value="Outer arm dynein light chain 1"/>
    <property type="match status" value="1"/>
</dbReference>
<keyword evidence="6" id="KW-1185">Reference proteome</keyword>
<dbReference type="InterPro" id="IPR032675">
    <property type="entry name" value="LRR_dom_sf"/>
</dbReference>